<evidence type="ECO:0000256" key="1">
    <source>
        <dbReference type="ARBA" id="ARBA00009477"/>
    </source>
</evidence>
<dbReference type="InterPro" id="IPR058624">
    <property type="entry name" value="MdtA-like_HH"/>
</dbReference>
<dbReference type="Gene3D" id="2.40.420.20">
    <property type="match status" value="1"/>
</dbReference>
<dbReference type="Pfam" id="PF25876">
    <property type="entry name" value="HH_MFP_RND"/>
    <property type="match status" value="1"/>
</dbReference>
<dbReference type="Proteomes" id="UP000290759">
    <property type="component" value="Unassembled WGS sequence"/>
</dbReference>
<feature type="domain" description="Multidrug resistance protein MdtA-like alpha-helical hairpin" evidence="2">
    <location>
        <begin position="89"/>
        <end position="158"/>
    </location>
</feature>
<dbReference type="InterPro" id="IPR058792">
    <property type="entry name" value="Beta-barrel_RND_2"/>
</dbReference>
<keyword evidence="6" id="KW-1185">Reference proteome</keyword>
<dbReference type="PANTHER" id="PTHR30469:SF15">
    <property type="entry name" value="HLYD FAMILY OF SECRETION PROTEINS"/>
    <property type="match status" value="1"/>
</dbReference>
<proteinExistence type="inferred from homology"/>
<comment type="caution">
    <text evidence="5">The sequence shown here is derived from an EMBL/GenBank/DDBJ whole genome shotgun (WGS) entry which is preliminary data.</text>
</comment>
<dbReference type="Gene3D" id="2.40.30.170">
    <property type="match status" value="1"/>
</dbReference>
<dbReference type="Gene3D" id="1.10.287.470">
    <property type="entry name" value="Helix hairpin bin"/>
    <property type="match status" value="1"/>
</dbReference>
<evidence type="ECO:0000313" key="6">
    <source>
        <dbReference type="Proteomes" id="UP000290759"/>
    </source>
</evidence>
<dbReference type="Gene3D" id="2.40.50.100">
    <property type="match status" value="1"/>
</dbReference>
<dbReference type="NCBIfam" id="TIGR01730">
    <property type="entry name" value="RND_mfp"/>
    <property type="match status" value="1"/>
</dbReference>
<dbReference type="Pfam" id="PF25954">
    <property type="entry name" value="Beta-barrel_RND_2"/>
    <property type="match status" value="1"/>
</dbReference>
<gene>
    <name evidence="5" type="ORF">D3273_09490</name>
</gene>
<dbReference type="InterPro" id="IPR058637">
    <property type="entry name" value="YknX-like_C"/>
</dbReference>
<organism evidence="5 6">
    <name type="scientific">Lichenibacterium minor</name>
    <dbReference type="NCBI Taxonomy" id="2316528"/>
    <lineage>
        <taxon>Bacteria</taxon>
        <taxon>Pseudomonadati</taxon>
        <taxon>Pseudomonadota</taxon>
        <taxon>Alphaproteobacteria</taxon>
        <taxon>Hyphomicrobiales</taxon>
        <taxon>Lichenihabitantaceae</taxon>
        <taxon>Lichenibacterium</taxon>
    </lineage>
</organism>
<feature type="domain" description="YknX-like C-terminal permuted SH3-like" evidence="4">
    <location>
        <begin position="275"/>
        <end position="341"/>
    </location>
</feature>
<dbReference type="PANTHER" id="PTHR30469">
    <property type="entry name" value="MULTIDRUG RESISTANCE PROTEIN MDTA"/>
    <property type="match status" value="1"/>
</dbReference>
<protein>
    <submittedName>
        <fullName evidence="5">Efflux RND transporter periplasmic adaptor subunit</fullName>
    </submittedName>
</protein>
<name>A0A4Q2UB11_9HYPH</name>
<reference evidence="5 6" key="2">
    <citation type="submission" date="2019-02" db="EMBL/GenBank/DDBJ databases">
        <title>'Lichenibacterium ramalinii' gen. nov. sp. nov., 'Lichenibacterium minor' gen. nov. sp. nov.</title>
        <authorList>
            <person name="Pankratov T."/>
        </authorList>
    </citation>
    <scope>NUCLEOTIDE SEQUENCE [LARGE SCALE GENOMIC DNA]</scope>
    <source>
        <strain evidence="5 6">RmlP026</strain>
    </source>
</reference>
<dbReference type="EMBL" id="QYBB01000008">
    <property type="protein sequence ID" value="RYC32337.1"/>
    <property type="molecule type" value="Genomic_DNA"/>
</dbReference>
<dbReference type="OrthoDB" id="9813967at2"/>
<evidence type="ECO:0000259" key="4">
    <source>
        <dbReference type="Pfam" id="PF25989"/>
    </source>
</evidence>
<reference evidence="5 6" key="1">
    <citation type="submission" date="2018-12" db="EMBL/GenBank/DDBJ databases">
        <authorList>
            <person name="Grouzdev D.S."/>
            <person name="Krutkina M.S."/>
        </authorList>
    </citation>
    <scope>NUCLEOTIDE SEQUENCE [LARGE SCALE GENOMIC DNA]</scope>
    <source>
        <strain evidence="5 6">RmlP026</strain>
    </source>
</reference>
<dbReference type="GO" id="GO:1990281">
    <property type="term" value="C:efflux pump complex"/>
    <property type="evidence" value="ECO:0007669"/>
    <property type="project" value="TreeGrafter"/>
</dbReference>
<comment type="similarity">
    <text evidence="1">Belongs to the membrane fusion protein (MFP) (TC 8.A.1) family.</text>
</comment>
<feature type="domain" description="CusB-like beta-barrel" evidence="3">
    <location>
        <begin position="197"/>
        <end position="268"/>
    </location>
</feature>
<dbReference type="GO" id="GO:0015562">
    <property type="term" value="F:efflux transmembrane transporter activity"/>
    <property type="evidence" value="ECO:0007669"/>
    <property type="project" value="TreeGrafter"/>
</dbReference>
<dbReference type="RefSeq" id="WP_129225970.1">
    <property type="nucleotide sequence ID" value="NZ_QYBB01000008.1"/>
</dbReference>
<sequence>MAAALALAGCDRKEAEAPVPVRPVLYTVVAPVTSETFGPFAGTVEPRYSAKLGFQIAGRMVARDVEVGDLVKPGQRLAALDAKVPSFALNQAKADVADAEAQNSNAAATAARQKRLYDGGSVTKAQLETATAAADTAAARLVQARAGLQKAQDQFGYTELRSDGAGVVTAWTAEVAQVVPAGQSVVTVARPDVIEAVVDIPDGLIGGVRPGEAFSVALQSAPGVTARGAVREIAPQSDSATRTRRVRLTLEGPPPAFRLGTTVAVSLRRPIPPRIALPATALRSRDGHDAVWLVTGDRVVSRDVTVADRGADAVTVETGLAADDEVVIAGVHSLSEGQAVRLGKPL</sequence>
<evidence type="ECO:0000259" key="3">
    <source>
        <dbReference type="Pfam" id="PF25954"/>
    </source>
</evidence>
<dbReference type="SUPFAM" id="SSF111369">
    <property type="entry name" value="HlyD-like secretion proteins"/>
    <property type="match status" value="1"/>
</dbReference>
<evidence type="ECO:0000259" key="2">
    <source>
        <dbReference type="Pfam" id="PF25876"/>
    </source>
</evidence>
<dbReference type="Pfam" id="PF25989">
    <property type="entry name" value="YknX_C"/>
    <property type="match status" value="1"/>
</dbReference>
<accession>A0A4Q2UB11</accession>
<evidence type="ECO:0000313" key="5">
    <source>
        <dbReference type="EMBL" id="RYC32337.1"/>
    </source>
</evidence>
<dbReference type="InterPro" id="IPR006143">
    <property type="entry name" value="RND_pump_MFP"/>
</dbReference>
<dbReference type="AlphaFoldDB" id="A0A4Q2UB11"/>